<dbReference type="GO" id="GO:0008855">
    <property type="term" value="F:exodeoxyribonuclease VII activity"/>
    <property type="evidence" value="ECO:0007669"/>
    <property type="project" value="InterPro"/>
</dbReference>
<dbReference type="GO" id="GO:0009318">
    <property type="term" value="C:exodeoxyribonuclease VII complex"/>
    <property type="evidence" value="ECO:0007669"/>
    <property type="project" value="InterPro"/>
</dbReference>
<gene>
    <name evidence="2" type="ORF">LCGC14_2134650</name>
</gene>
<protein>
    <recommendedName>
        <fullName evidence="1">Exonuclease VII large subunit C-terminal domain-containing protein</fullName>
    </recommendedName>
</protein>
<dbReference type="PANTHER" id="PTHR30008">
    <property type="entry name" value="EXODEOXYRIBONUCLEASE 7 LARGE SUBUNIT"/>
    <property type="match status" value="1"/>
</dbReference>
<feature type="domain" description="Exonuclease VII large subunit C-terminal" evidence="1">
    <location>
        <begin position="37"/>
        <end position="143"/>
    </location>
</feature>
<dbReference type="EMBL" id="LAZR01026847">
    <property type="protein sequence ID" value="KKL67474.1"/>
    <property type="molecule type" value="Genomic_DNA"/>
</dbReference>
<dbReference type="GO" id="GO:0006308">
    <property type="term" value="P:DNA catabolic process"/>
    <property type="evidence" value="ECO:0007669"/>
    <property type="project" value="InterPro"/>
</dbReference>
<dbReference type="InterPro" id="IPR003753">
    <property type="entry name" value="Exonuc_VII_L"/>
</dbReference>
<comment type="caution">
    <text evidence="2">The sequence shown here is derived from an EMBL/GenBank/DDBJ whole genome shotgun (WGS) entry which is preliminary data.</text>
</comment>
<evidence type="ECO:0000313" key="2">
    <source>
        <dbReference type="EMBL" id="KKL67474.1"/>
    </source>
</evidence>
<evidence type="ECO:0000259" key="1">
    <source>
        <dbReference type="Pfam" id="PF02601"/>
    </source>
</evidence>
<dbReference type="Pfam" id="PF02601">
    <property type="entry name" value="Exonuc_VII_L"/>
    <property type="match status" value="1"/>
</dbReference>
<feature type="non-terminal residue" evidence="2">
    <location>
        <position position="1"/>
    </location>
</feature>
<proteinExistence type="predicted"/>
<dbReference type="AlphaFoldDB" id="A0A0F9E0F7"/>
<reference evidence="2" key="1">
    <citation type="journal article" date="2015" name="Nature">
        <title>Complex archaea that bridge the gap between prokaryotes and eukaryotes.</title>
        <authorList>
            <person name="Spang A."/>
            <person name="Saw J.H."/>
            <person name="Jorgensen S.L."/>
            <person name="Zaremba-Niedzwiedzka K."/>
            <person name="Martijn J."/>
            <person name="Lind A.E."/>
            <person name="van Eijk R."/>
            <person name="Schleper C."/>
            <person name="Guy L."/>
            <person name="Ettema T.J."/>
        </authorList>
    </citation>
    <scope>NUCLEOTIDE SEQUENCE</scope>
</reference>
<dbReference type="InterPro" id="IPR020579">
    <property type="entry name" value="Exonuc_VII_lsu_C"/>
</dbReference>
<accession>A0A0F9E0F7</accession>
<sequence length="151" mass="16282">RAPTPSAAAETAVPDGADVARRVEGLALALHGWTAGQVNQERAAAAALIQRLRWAQPDPSQFRERLAGLVLAAEVAMERATALRGERLSGFLAQLGSLDPRRTLARGYAVVQKREDKQVVTSVGQVQGRDRLTVHVQDGSFPAEVSRQYGF</sequence>
<organism evidence="2">
    <name type="scientific">marine sediment metagenome</name>
    <dbReference type="NCBI Taxonomy" id="412755"/>
    <lineage>
        <taxon>unclassified sequences</taxon>
        <taxon>metagenomes</taxon>
        <taxon>ecological metagenomes</taxon>
    </lineage>
</organism>
<name>A0A0F9E0F7_9ZZZZ</name>
<dbReference type="PANTHER" id="PTHR30008:SF0">
    <property type="entry name" value="EXODEOXYRIBONUCLEASE 7 LARGE SUBUNIT"/>
    <property type="match status" value="1"/>
</dbReference>